<gene>
    <name evidence="1" type="ORF">SY83_11970</name>
</gene>
<dbReference type="KEGG" id="pswu:SY83_11970"/>
<dbReference type="RefSeq" id="WP_068606769.1">
    <property type="nucleotide sequence ID" value="NZ_CP011388.1"/>
</dbReference>
<protein>
    <recommendedName>
        <fullName evidence="3">Nucleoside 2-deoxyribosyltransferase</fullName>
    </recommendedName>
</protein>
<proteinExistence type="predicted"/>
<evidence type="ECO:0008006" key="3">
    <source>
        <dbReference type="Google" id="ProtNLM"/>
    </source>
</evidence>
<name>A0A172TJ00_9BACL</name>
<evidence type="ECO:0000313" key="1">
    <source>
        <dbReference type="EMBL" id="ANE46874.1"/>
    </source>
</evidence>
<keyword evidence="2" id="KW-1185">Reference proteome</keyword>
<dbReference type="PATRIC" id="fig|1178515.4.peg.2389"/>
<evidence type="ECO:0000313" key="2">
    <source>
        <dbReference type="Proteomes" id="UP000076927"/>
    </source>
</evidence>
<reference evidence="1 2" key="1">
    <citation type="submission" date="2015-01" db="EMBL/GenBank/DDBJ databases">
        <title>Paenibacillus swuensis/DY6/whole genome sequencing.</title>
        <authorList>
            <person name="Kim M.K."/>
            <person name="Srinivasan S."/>
            <person name="Lee J.-J."/>
        </authorList>
    </citation>
    <scope>NUCLEOTIDE SEQUENCE [LARGE SCALE GENOMIC DNA]</scope>
    <source>
        <strain evidence="1 2">DY6</strain>
    </source>
</reference>
<dbReference type="OrthoDB" id="9815193at2"/>
<dbReference type="STRING" id="1178515.SY83_11970"/>
<dbReference type="Proteomes" id="UP000076927">
    <property type="component" value="Chromosome"/>
</dbReference>
<dbReference type="EMBL" id="CP011388">
    <property type="protein sequence ID" value="ANE46874.1"/>
    <property type="molecule type" value="Genomic_DNA"/>
</dbReference>
<dbReference type="AlphaFoldDB" id="A0A172TJ00"/>
<accession>A0A172TJ00</accession>
<sequence>MNFENKKCFIITPISIEESDIRRAAEGVIDAVIVPLLTDLGFKQENITVSHRLPQTGSINKQVIQRVLEDDLVIANLTSLNANVMYELALRHCVRKPVIQICENNGTNLPFDIIEERTVFYKNDMYGVVELSARICAMIPVALDDIKIDNPVYRVIDSNLFQPSDHVNDADKYIIDKINDLERAILLPSAGKNKNMIQKNVFTLPQAVNNSKYYYVEYSQTENFKMDSFISRLQISLNEMGFSNIIISDLNYYQISEYSIIAVNFVANRTIFIEDINSLVNNIYDEVKIIDLLELPY</sequence>
<organism evidence="1 2">
    <name type="scientific">Paenibacillus swuensis</name>
    <dbReference type="NCBI Taxonomy" id="1178515"/>
    <lineage>
        <taxon>Bacteria</taxon>
        <taxon>Bacillati</taxon>
        <taxon>Bacillota</taxon>
        <taxon>Bacilli</taxon>
        <taxon>Bacillales</taxon>
        <taxon>Paenibacillaceae</taxon>
        <taxon>Paenibacillus</taxon>
    </lineage>
</organism>